<accession>A0A931F8I7</accession>
<dbReference type="InterPro" id="IPR010415">
    <property type="entry name" value="LpxI_C"/>
</dbReference>
<dbReference type="GO" id="GO:0016787">
    <property type="term" value="F:hydrolase activity"/>
    <property type="evidence" value="ECO:0007669"/>
    <property type="project" value="UniProtKB-KW"/>
</dbReference>
<dbReference type="Gene3D" id="3.40.50.20">
    <property type="match status" value="1"/>
</dbReference>
<dbReference type="PANTHER" id="PTHR39962:SF1">
    <property type="entry name" value="LPXI FAMILY PROTEIN"/>
    <property type="match status" value="1"/>
</dbReference>
<organism evidence="3 4">
    <name type="scientific">Halonatronomonas betaini</name>
    <dbReference type="NCBI Taxonomy" id="2778430"/>
    <lineage>
        <taxon>Bacteria</taxon>
        <taxon>Bacillati</taxon>
        <taxon>Bacillota</taxon>
        <taxon>Clostridia</taxon>
        <taxon>Halanaerobiales</taxon>
        <taxon>Halarsenatibacteraceae</taxon>
        <taxon>Halonatronomonas</taxon>
    </lineage>
</organism>
<dbReference type="InterPro" id="IPR053174">
    <property type="entry name" value="LpxI"/>
</dbReference>
<dbReference type="EC" id="3.6.1.54" evidence="3"/>
<dbReference type="RefSeq" id="WP_270454783.1">
    <property type="nucleotide sequence ID" value="NZ_JADPIE010000007.1"/>
</dbReference>
<dbReference type="Pfam" id="PF17930">
    <property type="entry name" value="LpxI_N"/>
    <property type="match status" value="1"/>
</dbReference>
<name>A0A931F8I7_9FIRM</name>
<keyword evidence="3" id="KW-0378">Hydrolase</keyword>
<comment type="caution">
    <text evidence="3">The sequence shown here is derived from an EMBL/GenBank/DDBJ whole genome shotgun (WGS) entry which is preliminary data.</text>
</comment>
<evidence type="ECO:0000313" key="3">
    <source>
        <dbReference type="EMBL" id="MBF8437771.1"/>
    </source>
</evidence>
<dbReference type="Proteomes" id="UP000621436">
    <property type="component" value="Unassembled WGS sequence"/>
</dbReference>
<dbReference type="Gene3D" id="3.40.140.80">
    <property type="match status" value="1"/>
</dbReference>
<evidence type="ECO:0000259" key="2">
    <source>
        <dbReference type="Pfam" id="PF17930"/>
    </source>
</evidence>
<dbReference type="InterPro" id="IPR043167">
    <property type="entry name" value="LpxI_C_sf"/>
</dbReference>
<evidence type="ECO:0000259" key="1">
    <source>
        <dbReference type="Pfam" id="PF06230"/>
    </source>
</evidence>
<dbReference type="InterPro" id="IPR041255">
    <property type="entry name" value="LpxI_N"/>
</dbReference>
<dbReference type="AlphaFoldDB" id="A0A931F8I7"/>
<feature type="domain" description="LpxI N-terminal" evidence="2">
    <location>
        <begin position="7"/>
        <end position="134"/>
    </location>
</feature>
<keyword evidence="4" id="KW-1185">Reference proteome</keyword>
<feature type="domain" description="LpxI C-terminal" evidence="1">
    <location>
        <begin position="138"/>
        <end position="268"/>
    </location>
</feature>
<evidence type="ECO:0000313" key="4">
    <source>
        <dbReference type="Proteomes" id="UP000621436"/>
    </source>
</evidence>
<sequence>MAGNKRTGLIAGGGSLPEIWLEAARLKGVEVYAYRLKEEEPLALESANQVQDVSLANLGDILNRLKEDNVEQVIFLGKVHKEHLYQDLEPDSELEEMLESLDDYMDMTILEAINQRFEEEGFDVLPQSSYVERLLPEAGLLAGPEPSEDLRMSMKQALQLAKELAEFDIGQTLLYKAGQVIAVEALEGTDETIARAGELAGEDGDLILAKAARPDQDFRSDIPAIGAETLRNLAEAGGQAVIIEAEKVFMLEEEEIIKLADELGITVMAG</sequence>
<proteinExistence type="predicted"/>
<reference evidence="3" key="1">
    <citation type="submission" date="2020-11" db="EMBL/GenBank/DDBJ databases">
        <title>Halonatronomonas betainensis gen. nov., sp. nov. a novel haloalkaliphilic representative of the family Halanaerobiacae capable of betaine degradation.</title>
        <authorList>
            <person name="Boltyanskaya Y."/>
            <person name="Kevbrin V."/>
            <person name="Detkova E."/>
            <person name="Grouzdev D.S."/>
            <person name="Koziaeva V."/>
            <person name="Zhilina T."/>
        </authorList>
    </citation>
    <scope>NUCLEOTIDE SEQUENCE</scope>
    <source>
        <strain evidence="3">Z-7014</strain>
    </source>
</reference>
<dbReference type="Pfam" id="PF06230">
    <property type="entry name" value="LpxI_C"/>
    <property type="match status" value="1"/>
</dbReference>
<dbReference type="EMBL" id="JADPIE010000007">
    <property type="protein sequence ID" value="MBF8437771.1"/>
    <property type="molecule type" value="Genomic_DNA"/>
</dbReference>
<protein>
    <submittedName>
        <fullName evidence="3">UDP-2,3-diacylglucosamine diphosphatase LpxI</fullName>
        <ecNumber evidence="3">3.6.1.54</ecNumber>
    </submittedName>
</protein>
<gene>
    <name evidence="3" type="primary">lpxI</name>
    <name evidence="3" type="ORF">I0Q91_11805</name>
</gene>
<dbReference type="PANTHER" id="PTHR39962">
    <property type="entry name" value="BLL4848 PROTEIN"/>
    <property type="match status" value="1"/>
</dbReference>